<evidence type="ECO:0000256" key="1">
    <source>
        <dbReference type="SAM" id="MobiDB-lite"/>
    </source>
</evidence>
<feature type="region of interest" description="Disordered" evidence="1">
    <location>
        <begin position="65"/>
        <end position="92"/>
    </location>
</feature>
<accession>A0ABN3JQZ2</accession>
<organism evidence="2 3">
    <name type="scientific">Actinomadura vinacea</name>
    <dbReference type="NCBI Taxonomy" id="115336"/>
    <lineage>
        <taxon>Bacteria</taxon>
        <taxon>Bacillati</taxon>
        <taxon>Actinomycetota</taxon>
        <taxon>Actinomycetes</taxon>
        <taxon>Streptosporangiales</taxon>
        <taxon>Thermomonosporaceae</taxon>
        <taxon>Actinomadura</taxon>
    </lineage>
</organism>
<reference evidence="2 3" key="1">
    <citation type="journal article" date="2019" name="Int. J. Syst. Evol. Microbiol.">
        <title>The Global Catalogue of Microorganisms (GCM) 10K type strain sequencing project: providing services to taxonomists for standard genome sequencing and annotation.</title>
        <authorList>
            <consortium name="The Broad Institute Genomics Platform"/>
            <consortium name="The Broad Institute Genome Sequencing Center for Infectious Disease"/>
            <person name="Wu L."/>
            <person name="Ma J."/>
        </authorList>
    </citation>
    <scope>NUCLEOTIDE SEQUENCE [LARGE SCALE GENOMIC DNA]</scope>
    <source>
        <strain evidence="2 3">JCM 3325</strain>
    </source>
</reference>
<protein>
    <recommendedName>
        <fullName evidence="4">Transposase IS4-like domain-containing protein</fullName>
    </recommendedName>
</protein>
<feature type="region of interest" description="Disordered" evidence="1">
    <location>
        <begin position="1"/>
        <end position="20"/>
    </location>
</feature>
<keyword evidence="3" id="KW-1185">Reference proteome</keyword>
<name>A0ABN3JQZ2_9ACTN</name>
<dbReference type="Proteomes" id="UP001501231">
    <property type="component" value="Unassembled WGS sequence"/>
</dbReference>
<proteinExistence type="predicted"/>
<dbReference type="EMBL" id="BAAARW010000021">
    <property type="protein sequence ID" value="GAA2436940.1"/>
    <property type="molecule type" value="Genomic_DNA"/>
</dbReference>
<feature type="compositionally biased region" description="Basic and acidic residues" evidence="1">
    <location>
        <begin position="81"/>
        <end position="91"/>
    </location>
</feature>
<gene>
    <name evidence="2" type="ORF">GCM10010191_59730</name>
</gene>
<sequence>MVVGGTPTGPNPVDRGKKGSKLHVLTDAAGLPLVVAVSAANVHDGDRVLEPRVHPRPAHRRVVDRDPVQQLDPDGVVVHARGGDEQRDQRPRLFLPASRPVMSAGTLAAACTVWESIATALGAPRRVRRPPAPAES</sequence>
<evidence type="ECO:0008006" key="4">
    <source>
        <dbReference type="Google" id="ProtNLM"/>
    </source>
</evidence>
<comment type="caution">
    <text evidence="2">The sequence shown here is derived from an EMBL/GenBank/DDBJ whole genome shotgun (WGS) entry which is preliminary data.</text>
</comment>
<evidence type="ECO:0000313" key="2">
    <source>
        <dbReference type="EMBL" id="GAA2436940.1"/>
    </source>
</evidence>
<evidence type="ECO:0000313" key="3">
    <source>
        <dbReference type="Proteomes" id="UP001501231"/>
    </source>
</evidence>